<dbReference type="SUPFAM" id="SSF50978">
    <property type="entry name" value="WD40 repeat-like"/>
    <property type="match status" value="1"/>
</dbReference>
<reference evidence="2 3" key="1">
    <citation type="submission" date="2014-04" db="EMBL/GenBank/DDBJ databases">
        <authorList>
            <consortium name="DOE Joint Genome Institute"/>
            <person name="Kuo A."/>
            <person name="Ruytinx J."/>
            <person name="Rineau F."/>
            <person name="Colpaert J."/>
            <person name="Kohler A."/>
            <person name="Nagy L.G."/>
            <person name="Floudas D."/>
            <person name="Copeland A."/>
            <person name="Barry K.W."/>
            <person name="Cichocki N."/>
            <person name="Veneault-Fourrey C."/>
            <person name="LaButti K."/>
            <person name="Lindquist E.A."/>
            <person name="Lipzen A."/>
            <person name="Lundell T."/>
            <person name="Morin E."/>
            <person name="Murat C."/>
            <person name="Sun H."/>
            <person name="Tunlid A."/>
            <person name="Henrissat B."/>
            <person name="Grigoriev I.V."/>
            <person name="Hibbett D.S."/>
            <person name="Martin F."/>
            <person name="Nordberg H.P."/>
            <person name="Cantor M.N."/>
            <person name="Hua S.X."/>
        </authorList>
    </citation>
    <scope>NUCLEOTIDE SEQUENCE [LARGE SCALE GENOMIC DNA]</scope>
    <source>
        <strain evidence="2 3">UH-Slu-Lm8-n1</strain>
    </source>
</reference>
<dbReference type="PROSITE" id="PS50082">
    <property type="entry name" value="WD_REPEATS_2"/>
    <property type="match status" value="1"/>
</dbReference>
<dbReference type="Pfam" id="PF00400">
    <property type="entry name" value="WD40"/>
    <property type="match status" value="1"/>
</dbReference>
<dbReference type="InterPro" id="IPR015943">
    <property type="entry name" value="WD40/YVTN_repeat-like_dom_sf"/>
</dbReference>
<reference evidence="3" key="2">
    <citation type="submission" date="2015-01" db="EMBL/GenBank/DDBJ databases">
        <title>Evolutionary Origins and Diversification of the Mycorrhizal Mutualists.</title>
        <authorList>
            <consortium name="DOE Joint Genome Institute"/>
            <consortium name="Mycorrhizal Genomics Consortium"/>
            <person name="Kohler A."/>
            <person name="Kuo A."/>
            <person name="Nagy L.G."/>
            <person name="Floudas D."/>
            <person name="Copeland A."/>
            <person name="Barry K.W."/>
            <person name="Cichocki N."/>
            <person name="Veneault-Fourrey C."/>
            <person name="LaButti K."/>
            <person name="Lindquist E.A."/>
            <person name="Lipzen A."/>
            <person name="Lundell T."/>
            <person name="Morin E."/>
            <person name="Murat C."/>
            <person name="Riley R."/>
            <person name="Ohm R."/>
            <person name="Sun H."/>
            <person name="Tunlid A."/>
            <person name="Henrissat B."/>
            <person name="Grigoriev I.V."/>
            <person name="Hibbett D.S."/>
            <person name="Martin F."/>
        </authorList>
    </citation>
    <scope>NUCLEOTIDE SEQUENCE [LARGE SCALE GENOMIC DNA]</scope>
    <source>
        <strain evidence="3">UH-Slu-Lm8-n1</strain>
    </source>
</reference>
<dbReference type="AlphaFoldDB" id="A0A0D0BAN6"/>
<evidence type="ECO:0000256" key="1">
    <source>
        <dbReference type="PROSITE-ProRule" id="PRU00221"/>
    </source>
</evidence>
<dbReference type="InterPro" id="IPR001680">
    <property type="entry name" value="WD40_rpt"/>
</dbReference>
<dbReference type="InParanoid" id="A0A0D0BAN6"/>
<dbReference type="Gene3D" id="2.130.10.10">
    <property type="entry name" value="YVTN repeat-like/Quinoprotein amine dehydrogenase"/>
    <property type="match status" value="1"/>
</dbReference>
<dbReference type="STRING" id="930992.A0A0D0BAN6"/>
<feature type="repeat" description="WD" evidence="1">
    <location>
        <begin position="67"/>
        <end position="97"/>
    </location>
</feature>
<sequence length="113" mass="12383">MMRKWNCNTGLLVGESWKGKGEVYALVLSPDGKTIGVTWSLSWSPGRDHIVSESSNEMIFIQKAETAYSPSGDRIASGGYNNTICIWDSKTRELVVGPIDYKLGSGLGRSCHQ</sequence>
<keyword evidence="1" id="KW-0853">WD repeat</keyword>
<dbReference type="OrthoDB" id="10251741at2759"/>
<name>A0A0D0BAN6_9AGAM</name>
<dbReference type="EMBL" id="KN835215">
    <property type="protein sequence ID" value="KIK43357.1"/>
    <property type="molecule type" value="Genomic_DNA"/>
</dbReference>
<organism evidence="2 3">
    <name type="scientific">Suillus luteus UH-Slu-Lm8-n1</name>
    <dbReference type="NCBI Taxonomy" id="930992"/>
    <lineage>
        <taxon>Eukaryota</taxon>
        <taxon>Fungi</taxon>
        <taxon>Dikarya</taxon>
        <taxon>Basidiomycota</taxon>
        <taxon>Agaricomycotina</taxon>
        <taxon>Agaricomycetes</taxon>
        <taxon>Agaricomycetidae</taxon>
        <taxon>Boletales</taxon>
        <taxon>Suillineae</taxon>
        <taxon>Suillaceae</taxon>
        <taxon>Suillus</taxon>
    </lineage>
</organism>
<accession>A0A0D0BAN6</accession>
<protein>
    <submittedName>
        <fullName evidence="2">Uncharacterized protein</fullName>
    </submittedName>
</protein>
<dbReference type="HOGENOM" id="CLU_2135207_0_0_1"/>
<dbReference type="Proteomes" id="UP000054485">
    <property type="component" value="Unassembled WGS sequence"/>
</dbReference>
<proteinExistence type="predicted"/>
<gene>
    <name evidence="2" type="ORF">CY34DRAFT_791342</name>
</gene>
<evidence type="ECO:0000313" key="3">
    <source>
        <dbReference type="Proteomes" id="UP000054485"/>
    </source>
</evidence>
<keyword evidence="3" id="KW-1185">Reference proteome</keyword>
<evidence type="ECO:0000313" key="2">
    <source>
        <dbReference type="EMBL" id="KIK43357.1"/>
    </source>
</evidence>
<dbReference type="InterPro" id="IPR036322">
    <property type="entry name" value="WD40_repeat_dom_sf"/>
</dbReference>